<evidence type="ECO:0000313" key="2">
    <source>
        <dbReference type="Proteomes" id="UP001228139"/>
    </source>
</evidence>
<dbReference type="EMBL" id="CP132353">
    <property type="protein sequence ID" value="WLS79108.1"/>
    <property type="molecule type" value="Genomic_DNA"/>
</dbReference>
<keyword evidence="2" id="KW-1185">Reference proteome</keyword>
<dbReference type="AlphaFoldDB" id="A0AA50DLI9"/>
<dbReference type="Proteomes" id="UP001228139">
    <property type="component" value="Chromosome"/>
</dbReference>
<dbReference type="RefSeq" id="WP_306209585.1">
    <property type="nucleotide sequence ID" value="NZ_CP132353.1"/>
</dbReference>
<reference evidence="1 2" key="1">
    <citation type="submission" date="2023-07" db="EMBL/GenBank/DDBJ databases">
        <title>Pathogenic bacteria of pear tree diseases.</title>
        <authorList>
            <person name="Zhang Z."/>
            <person name="He L."/>
            <person name="Huang R."/>
        </authorList>
    </citation>
    <scope>NUCLEOTIDE SEQUENCE [LARGE SCALE GENOMIC DNA]</scope>
    <source>
        <strain evidence="1 2">DE2</strain>
    </source>
</reference>
<accession>A0AA50DLI9</accession>
<sequence length="74" mass="8228">MREENVTTDEDMAEAKAICNEIGGAVLTILGEKQAFTLESLITTLKRLKATDYNYGEERTKAAERALFILGTFL</sequence>
<organism evidence="1 2">
    <name type="scientific">Erwinia pyri</name>
    <dbReference type="NCBI Taxonomy" id="3062598"/>
    <lineage>
        <taxon>Bacteria</taxon>
        <taxon>Pseudomonadati</taxon>
        <taxon>Pseudomonadota</taxon>
        <taxon>Gammaproteobacteria</taxon>
        <taxon>Enterobacterales</taxon>
        <taxon>Erwiniaceae</taxon>
        <taxon>Erwinia</taxon>
    </lineage>
</organism>
<evidence type="ECO:0000313" key="1">
    <source>
        <dbReference type="EMBL" id="WLS79108.1"/>
    </source>
</evidence>
<name>A0AA50DLI9_9GAMM</name>
<proteinExistence type="predicted"/>
<protein>
    <submittedName>
        <fullName evidence="1">Uncharacterized protein</fullName>
    </submittedName>
</protein>
<dbReference type="KEGG" id="epi:Q3V30_00890"/>
<gene>
    <name evidence="1" type="ORF">Q3V30_00890</name>
</gene>